<keyword evidence="3" id="KW-1185">Reference proteome</keyword>
<comment type="caution">
    <text evidence="2">The sequence shown here is derived from an EMBL/GenBank/DDBJ whole genome shotgun (WGS) entry which is preliminary data.</text>
</comment>
<gene>
    <name evidence="2" type="ORF">SCF082_LOCUS22770</name>
</gene>
<accession>A0ABP0LKF0</accession>
<evidence type="ECO:0000256" key="1">
    <source>
        <dbReference type="SAM" id="Coils"/>
    </source>
</evidence>
<reference evidence="2 3" key="1">
    <citation type="submission" date="2024-02" db="EMBL/GenBank/DDBJ databases">
        <authorList>
            <person name="Chen Y."/>
            <person name="Shah S."/>
            <person name="Dougan E. K."/>
            <person name="Thang M."/>
            <person name="Chan C."/>
        </authorList>
    </citation>
    <scope>NUCLEOTIDE SEQUENCE [LARGE SCALE GENOMIC DNA]</scope>
</reference>
<proteinExistence type="predicted"/>
<evidence type="ECO:0000313" key="2">
    <source>
        <dbReference type="EMBL" id="CAK9038797.1"/>
    </source>
</evidence>
<feature type="coiled-coil region" evidence="1">
    <location>
        <begin position="175"/>
        <end position="280"/>
    </location>
</feature>
<feature type="non-terminal residue" evidence="2">
    <location>
        <position position="1"/>
    </location>
</feature>
<dbReference type="EMBL" id="CAXAMM010016424">
    <property type="protein sequence ID" value="CAK9038797.1"/>
    <property type="molecule type" value="Genomic_DNA"/>
</dbReference>
<organism evidence="2 3">
    <name type="scientific">Durusdinium trenchii</name>
    <dbReference type="NCBI Taxonomy" id="1381693"/>
    <lineage>
        <taxon>Eukaryota</taxon>
        <taxon>Sar</taxon>
        <taxon>Alveolata</taxon>
        <taxon>Dinophyceae</taxon>
        <taxon>Suessiales</taxon>
        <taxon>Symbiodiniaceae</taxon>
        <taxon>Durusdinium</taxon>
    </lineage>
</organism>
<name>A0ABP0LKF0_9DINO</name>
<feature type="coiled-coil region" evidence="1">
    <location>
        <begin position="6"/>
        <end position="118"/>
    </location>
</feature>
<sequence>SFRASLEPEERERRRLEERVKALHELRPEASALQRLASSVEELRAAVRSKEARLLGANSKVSLQAERDQLRALQEQLVELGKEEDSVRMQRDLLAKQQEQLRTQIAEQKGRMQLLQSQVARRSDVDSELAVRKVELQESTEAARRAKATADSTFARAKQLRDERAQNVTRVRHDLDIQDSKVRTLQREVDALTELTKSIEVMQGRVENADALKAKLAAADGTVRSSERELDGLRARLEAAEDKRRKKEKVRETLQANIHLKKIEAEAHQHQQEIDALLKDLGGRDVEMLRKQLSTIRYRSTELQKQRSFREGELVQTREAIKSLDLELASPLYAGLKAHI</sequence>
<protein>
    <submittedName>
        <fullName evidence="2">DNA repair protein RAD50</fullName>
    </submittedName>
</protein>
<keyword evidence="1" id="KW-0175">Coiled coil</keyword>
<evidence type="ECO:0000313" key="3">
    <source>
        <dbReference type="Proteomes" id="UP001642464"/>
    </source>
</evidence>
<dbReference type="Proteomes" id="UP001642464">
    <property type="component" value="Unassembled WGS sequence"/>
</dbReference>